<proteinExistence type="predicted"/>
<dbReference type="InterPro" id="IPR018649">
    <property type="entry name" value="SHOCT"/>
</dbReference>
<feature type="compositionally biased region" description="Low complexity" evidence="1">
    <location>
        <begin position="221"/>
        <end position="243"/>
    </location>
</feature>
<dbReference type="OrthoDB" id="1778949at2"/>
<dbReference type="Proteomes" id="UP000675920">
    <property type="component" value="Unplaced"/>
</dbReference>
<evidence type="ECO:0000256" key="1">
    <source>
        <dbReference type="SAM" id="MobiDB-lite"/>
    </source>
</evidence>
<evidence type="ECO:0000313" key="3">
    <source>
        <dbReference type="Proteomes" id="UP000675920"/>
    </source>
</evidence>
<dbReference type="AlphaFoldDB" id="A0A8B6X201"/>
<protein>
    <submittedName>
        <fullName evidence="4">SHOCT domain-containing protein</fullName>
    </submittedName>
</protein>
<evidence type="ECO:0000313" key="4">
    <source>
        <dbReference type="RefSeq" id="WP_028310580.1"/>
    </source>
</evidence>
<accession>A0A8B6X201</accession>
<feature type="compositionally biased region" description="Low complexity" evidence="1">
    <location>
        <begin position="92"/>
        <end position="109"/>
    </location>
</feature>
<keyword evidence="3" id="KW-1185">Reference proteome</keyword>
<dbReference type="RefSeq" id="WP_028310580.1">
    <property type="nucleotide sequence ID" value="NZ_AXWS01000007.1"/>
</dbReference>
<name>A0A8B6X201_9BURK</name>
<feature type="region of interest" description="Disordered" evidence="1">
    <location>
        <begin position="92"/>
        <end position="129"/>
    </location>
</feature>
<evidence type="ECO:0000259" key="2">
    <source>
        <dbReference type="Pfam" id="PF09851"/>
    </source>
</evidence>
<feature type="compositionally biased region" description="Polar residues" evidence="1">
    <location>
        <begin position="118"/>
        <end position="128"/>
    </location>
</feature>
<reference evidence="4" key="2">
    <citation type="submission" date="2025-08" db="UniProtKB">
        <authorList>
            <consortium name="RefSeq"/>
        </authorList>
    </citation>
    <scope>IDENTIFICATION</scope>
</reference>
<dbReference type="Pfam" id="PF09851">
    <property type="entry name" value="SHOCT"/>
    <property type="match status" value="1"/>
</dbReference>
<reference evidence="4" key="1">
    <citation type="journal article" date="2013" name="PLoS ONE">
        <title>The SHOCT domain: a widespread domain under-represented in model organisms.</title>
        <authorList>
            <person name="Eberhardt R.Y."/>
            <person name="Bartholdson S.J."/>
            <person name="Punta M."/>
            <person name="Bateman A."/>
        </authorList>
    </citation>
    <scope>NUCLEOTIDE SEQUENCE</scope>
</reference>
<feature type="region of interest" description="Disordered" evidence="1">
    <location>
        <begin position="190"/>
        <end position="253"/>
    </location>
</feature>
<organism evidence="3 4">
    <name type="scientific">Derxia gummosa DSM 723</name>
    <dbReference type="NCBI Taxonomy" id="1121388"/>
    <lineage>
        <taxon>Bacteria</taxon>
        <taxon>Pseudomonadati</taxon>
        <taxon>Pseudomonadota</taxon>
        <taxon>Betaproteobacteria</taxon>
        <taxon>Burkholderiales</taxon>
        <taxon>Alcaligenaceae</taxon>
        <taxon>Derxia</taxon>
    </lineage>
</organism>
<sequence length="288" mass="29693">MQQLTPSGEQAVADLARRYGVSSDAVRTLLDAVSAGGGTMAQFWHPELGGNGQWMRGGMTMVGDMFNSGLQSTVAGICSELSSLLANQPMYAPAQQQQQSQGGFMASGGNWWPAELGSPSSSGGQNDSRYAVFPQSRRLAISQGGQVTVYDTLDHNIGGVQQQQGGWPGSVTFNSQYGSFGVDSLPVVSGGAAGSPAPTPEAQTWNAPAAPAWNPAPAPPADAWSQSSPPAPAWNATPATGNAQASGGSSATGDDILATIERMAELHRKGILSDAEFSAKKAELLARL</sequence>
<feature type="domain" description="SHOCT" evidence="2">
    <location>
        <begin position="259"/>
        <end position="285"/>
    </location>
</feature>